<accession>A0A0E9SV15</accession>
<proteinExistence type="predicted"/>
<protein>
    <recommendedName>
        <fullName evidence="3">Secreted protein</fullName>
    </recommendedName>
</protein>
<dbReference type="AlphaFoldDB" id="A0A0E9SV15"/>
<evidence type="ECO:0008006" key="3">
    <source>
        <dbReference type="Google" id="ProtNLM"/>
    </source>
</evidence>
<feature type="chain" id="PRO_5002432668" description="Secreted protein" evidence="1">
    <location>
        <begin position="25"/>
        <end position="57"/>
    </location>
</feature>
<feature type="signal peptide" evidence="1">
    <location>
        <begin position="1"/>
        <end position="24"/>
    </location>
</feature>
<name>A0A0E9SV15_ANGAN</name>
<reference evidence="2" key="1">
    <citation type="submission" date="2014-11" db="EMBL/GenBank/DDBJ databases">
        <authorList>
            <person name="Amaro Gonzalez C."/>
        </authorList>
    </citation>
    <scope>NUCLEOTIDE SEQUENCE</scope>
</reference>
<evidence type="ECO:0000313" key="2">
    <source>
        <dbReference type="EMBL" id="JAH45214.1"/>
    </source>
</evidence>
<reference evidence="2" key="2">
    <citation type="journal article" date="2015" name="Fish Shellfish Immunol.">
        <title>Early steps in the European eel (Anguilla anguilla)-Vibrio vulnificus interaction in the gills: Role of the RtxA13 toxin.</title>
        <authorList>
            <person name="Callol A."/>
            <person name="Pajuelo D."/>
            <person name="Ebbesson L."/>
            <person name="Teles M."/>
            <person name="MacKenzie S."/>
            <person name="Amaro C."/>
        </authorList>
    </citation>
    <scope>NUCLEOTIDE SEQUENCE</scope>
</reference>
<dbReference type="EMBL" id="GBXM01063363">
    <property type="protein sequence ID" value="JAH45214.1"/>
    <property type="molecule type" value="Transcribed_RNA"/>
</dbReference>
<sequence>MYCTFAHCFFVSLVLCVCRWVCVCFSLKHVCDPSSLFYSVVFSFFWGNDLKYPERQR</sequence>
<organism evidence="2">
    <name type="scientific">Anguilla anguilla</name>
    <name type="common">European freshwater eel</name>
    <name type="synonym">Muraena anguilla</name>
    <dbReference type="NCBI Taxonomy" id="7936"/>
    <lineage>
        <taxon>Eukaryota</taxon>
        <taxon>Metazoa</taxon>
        <taxon>Chordata</taxon>
        <taxon>Craniata</taxon>
        <taxon>Vertebrata</taxon>
        <taxon>Euteleostomi</taxon>
        <taxon>Actinopterygii</taxon>
        <taxon>Neopterygii</taxon>
        <taxon>Teleostei</taxon>
        <taxon>Anguilliformes</taxon>
        <taxon>Anguillidae</taxon>
        <taxon>Anguilla</taxon>
    </lineage>
</organism>
<evidence type="ECO:0000256" key="1">
    <source>
        <dbReference type="SAM" id="SignalP"/>
    </source>
</evidence>
<keyword evidence="1" id="KW-0732">Signal</keyword>